<proteinExistence type="predicted"/>
<feature type="signal peptide" evidence="2">
    <location>
        <begin position="1"/>
        <end position="23"/>
    </location>
</feature>
<reference evidence="3 4" key="1">
    <citation type="submission" date="2008-04" db="EMBL/GenBank/DDBJ databases">
        <title>Complete sequence of chromosome of Natranaerobius thermophilus JW/NM-WN-LF.</title>
        <authorList>
            <consortium name="US DOE Joint Genome Institute"/>
            <person name="Copeland A."/>
            <person name="Lucas S."/>
            <person name="Lapidus A."/>
            <person name="Glavina del Rio T."/>
            <person name="Dalin E."/>
            <person name="Tice H."/>
            <person name="Bruce D."/>
            <person name="Goodwin L."/>
            <person name="Pitluck S."/>
            <person name="Chertkov O."/>
            <person name="Brettin T."/>
            <person name="Detter J.C."/>
            <person name="Han C."/>
            <person name="Kuske C.R."/>
            <person name="Schmutz J."/>
            <person name="Larimer F."/>
            <person name="Land M."/>
            <person name="Hauser L."/>
            <person name="Kyrpides N."/>
            <person name="Lykidis A."/>
            <person name="Mesbah N.M."/>
            <person name="Wiegel J."/>
        </authorList>
    </citation>
    <scope>NUCLEOTIDE SEQUENCE [LARGE SCALE GENOMIC DNA]</scope>
    <source>
        <strain evidence="4">ATCC BAA-1301 / DSM 18059 / JW/NM-WN-LF</strain>
    </source>
</reference>
<gene>
    <name evidence="3" type="ordered locus">Nther_0663</name>
</gene>
<dbReference type="RefSeq" id="WP_012447141.1">
    <property type="nucleotide sequence ID" value="NC_010718.1"/>
</dbReference>
<evidence type="ECO:0000313" key="4">
    <source>
        <dbReference type="Proteomes" id="UP000001683"/>
    </source>
</evidence>
<reference evidence="3 4" key="2">
    <citation type="journal article" date="2011" name="J. Bacteriol.">
        <title>Complete genome sequence of the anaerobic, halophilic alkalithermophile Natranaerobius thermophilus JW/NM-WN-LF.</title>
        <authorList>
            <person name="Zhao B."/>
            <person name="Mesbah N.M."/>
            <person name="Dalin E."/>
            <person name="Goodwin L."/>
            <person name="Nolan M."/>
            <person name="Pitluck S."/>
            <person name="Chertkov O."/>
            <person name="Brettin T.S."/>
            <person name="Han J."/>
            <person name="Larimer F.W."/>
            <person name="Land M.L."/>
            <person name="Hauser L."/>
            <person name="Kyrpides N."/>
            <person name="Wiegel J."/>
        </authorList>
    </citation>
    <scope>NUCLEOTIDE SEQUENCE [LARGE SCALE GENOMIC DNA]</scope>
    <source>
        <strain evidence="4">ATCC BAA-1301 / DSM 18059 / JW/NM-WN-LF</strain>
    </source>
</reference>
<dbReference type="InParanoid" id="B2A763"/>
<dbReference type="KEGG" id="nth:Nther_0663"/>
<sequence>MKKLLILALATVISFGGISYAVAEQQDDGTELPPPFQGEDKENLPPGQRKKLVDNEDEDVPPGLRDKDGLPPGIQKRFGDRIEEEVKDLELISGEVVAVDEDDNYIDLSAGESYFYLKVSEDFVDELEEGYVYKQDEDEEKIEELADLKDLYIEVAVDEDYVVSEMKDLEEKEDDDDEKTEKFKFGFISDVNDDEIDLFVKETGEEKTFDLDDDVAVYGEAEEKDELEEGQFIEMSVLENDESLILYIYVFDEEDIGDYVVVYFDEDDKELLVEDIEENEYNLYSSSEEMVVVLEDESLTHEEFEEEMMDIRLRDEELEIEHLYKEAGKVIGVKLVEID</sequence>
<feature type="chain" id="PRO_5002773121" evidence="2">
    <location>
        <begin position="24"/>
        <end position="339"/>
    </location>
</feature>
<organism evidence="3 4">
    <name type="scientific">Natranaerobius thermophilus (strain ATCC BAA-1301 / DSM 18059 / JW/NM-WN-LF)</name>
    <dbReference type="NCBI Taxonomy" id="457570"/>
    <lineage>
        <taxon>Bacteria</taxon>
        <taxon>Bacillati</taxon>
        <taxon>Bacillota</taxon>
        <taxon>Clostridia</taxon>
        <taxon>Natranaerobiales</taxon>
        <taxon>Natranaerobiaceae</taxon>
        <taxon>Natranaerobius</taxon>
    </lineage>
</organism>
<dbReference type="AlphaFoldDB" id="B2A763"/>
<evidence type="ECO:0000256" key="1">
    <source>
        <dbReference type="SAM" id="MobiDB-lite"/>
    </source>
</evidence>
<protein>
    <submittedName>
        <fullName evidence="3">Uncharacterized protein</fullName>
    </submittedName>
</protein>
<keyword evidence="2" id="KW-0732">Signal</keyword>
<feature type="region of interest" description="Disordered" evidence="1">
    <location>
        <begin position="26"/>
        <end position="72"/>
    </location>
</feature>
<keyword evidence="4" id="KW-1185">Reference proteome</keyword>
<evidence type="ECO:0000256" key="2">
    <source>
        <dbReference type="SAM" id="SignalP"/>
    </source>
</evidence>
<dbReference type="HOGENOM" id="CLU_818419_0_0_9"/>
<name>B2A763_NATTJ</name>
<evidence type="ECO:0000313" key="3">
    <source>
        <dbReference type="EMBL" id="ACB84257.1"/>
    </source>
</evidence>
<dbReference type="Proteomes" id="UP000001683">
    <property type="component" value="Chromosome"/>
</dbReference>
<dbReference type="STRING" id="457570.Nther_0663"/>
<dbReference type="EMBL" id="CP001034">
    <property type="protein sequence ID" value="ACB84257.1"/>
    <property type="molecule type" value="Genomic_DNA"/>
</dbReference>
<accession>B2A763</accession>